<organism evidence="1 2">
    <name type="scientific">Ranitomeya imitator</name>
    <name type="common">mimic poison frog</name>
    <dbReference type="NCBI Taxonomy" id="111125"/>
    <lineage>
        <taxon>Eukaryota</taxon>
        <taxon>Metazoa</taxon>
        <taxon>Chordata</taxon>
        <taxon>Craniata</taxon>
        <taxon>Vertebrata</taxon>
        <taxon>Euteleostomi</taxon>
        <taxon>Amphibia</taxon>
        <taxon>Batrachia</taxon>
        <taxon>Anura</taxon>
        <taxon>Neobatrachia</taxon>
        <taxon>Hyloidea</taxon>
        <taxon>Dendrobatidae</taxon>
        <taxon>Dendrobatinae</taxon>
        <taxon>Ranitomeya</taxon>
    </lineage>
</organism>
<dbReference type="Proteomes" id="UP001176940">
    <property type="component" value="Unassembled WGS sequence"/>
</dbReference>
<dbReference type="EMBL" id="CAUEEQ010071045">
    <property type="protein sequence ID" value="CAJ0965975.1"/>
    <property type="molecule type" value="Genomic_DNA"/>
</dbReference>
<name>A0ABN9MH45_9NEOB</name>
<gene>
    <name evidence="1" type="ORF">RIMI_LOCUS20816587</name>
</gene>
<proteinExistence type="predicted"/>
<protein>
    <submittedName>
        <fullName evidence="1">Uncharacterized protein</fullName>
    </submittedName>
</protein>
<keyword evidence="2" id="KW-1185">Reference proteome</keyword>
<reference evidence="1" key="1">
    <citation type="submission" date="2023-07" db="EMBL/GenBank/DDBJ databases">
        <authorList>
            <person name="Stuckert A."/>
        </authorList>
    </citation>
    <scope>NUCLEOTIDE SEQUENCE</scope>
</reference>
<accession>A0ABN9MH45</accession>
<sequence>MEQRSDLVRASSGITSHFFIPSRIKLSTVMLIAKKTLNNGDGLNVLVKRDIVGFRANTVEKIGKNQYRVWPNEMPDALKNAKRAHTIN</sequence>
<evidence type="ECO:0000313" key="1">
    <source>
        <dbReference type="EMBL" id="CAJ0965975.1"/>
    </source>
</evidence>
<comment type="caution">
    <text evidence="1">The sequence shown here is derived from an EMBL/GenBank/DDBJ whole genome shotgun (WGS) entry which is preliminary data.</text>
</comment>
<evidence type="ECO:0000313" key="2">
    <source>
        <dbReference type="Proteomes" id="UP001176940"/>
    </source>
</evidence>